<feature type="domain" description="C2H2-type" evidence="2">
    <location>
        <begin position="150"/>
        <end position="172"/>
    </location>
</feature>
<protein>
    <recommendedName>
        <fullName evidence="2">C2H2-type domain-containing protein</fullName>
    </recommendedName>
</protein>
<feature type="compositionally biased region" description="Low complexity" evidence="1">
    <location>
        <begin position="452"/>
        <end position="484"/>
    </location>
</feature>
<gene>
    <name evidence="3" type="ORF">Sylvanvirus9_10</name>
</gene>
<feature type="compositionally biased region" description="Polar residues" evidence="1">
    <location>
        <begin position="64"/>
        <end position="82"/>
    </location>
</feature>
<feature type="compositionally biased region" description="Polar residues" evidence="1">
    <location>
        <begin position="28"/>
        <end position="41"/>
    </location>
</feature>
<organism evidence="3">
    <name type="scientific">Sylvanvirus sp</name>
    <dbReference type="NCBI Taxonomy" id="2487774"/>
    <lineage>
        <taxon>Viruses</taxon>
    </lineage>
</organism>
<feature type="domain" description="C2H2-type" evidence="2">
    <location>
        <begin position="250"/>
        <end position="275"/>
    </location>
</feature>
<accession>A0A3G5AHX9</accession>
<dbReference type="InterPro" id="IPR013087">
    <property type="entry name" value="Znf_C2H2_type"/>
</dbReference>
<dbReference type="EMBL" id="MK072515">
    <property type="protein sequence ID" value="AYV86780.1"/>
    <property type="molecule type" value="Genomic_DNA"/>
</dbReference>
<name>A0A3G5AHX9_9VIRU</name>
<reference evidence="3" key="1">
    <citation type="submission" date="2018-10" db="EMBL/GenBank/DDBJ databases">
        <title>Hidden diversity of soil giant viruses.</title>
        <authorList>
            <person name="Schulz F."/>
            <person name="Alteio L."/>
            <person name="Goudeau D."/>
            <person name="Ryan E.M."/>
            <person name="Malmstrom R.R."/>
            <person name="Blanchard J."/>
            <person name="Woyke T."/>
        </authorList>
    </citation>
    <scope>NUCLEOTIDE SEQUENCE</scope>
    <source>
        <strain evidence="3">SYV1</strain>
    </source>
</reference>
<feature type="domain" description="C2H2-type" evidence="2">
    <location>
        <begin position="215"/>
        <end position="239"/>
    </location>
</feature>
<sequence>MDSYTHTISFPPSPLPNPTSPSQHLNEDWSNTTHNNNNPSIHTPPRGSYQDQYRNLENPFTFVVSPTSNHSNTTNQSKRRYSNSNFSLHESTLSKFPKLGSISSIDKNTDIQHLLSKQTYPDSVLSTIYELLHMGTNISGDTNQIPSNTYSCNICRCMYSSSAQVSLCMKTHHQPLHCLLPECCDLFYSEGSRNLHFQQYHCTHEDVTLNPKPMIQCPWCALWCFFGVGEMERHVMTIHSDKFSLNYVKYQCRECPMPSPSFSSASELATHSTIHKVYTISIGSTGSLIGSDLSNSSDSSLCIEYGYKQRLSELELQICLEAATRLKLHGSLPLLSVPLTESVQAVDKTELIESIQSIQPGPLSQSVPVVELVSIEEGEHGKNINVIDRVALDTQNHSPNQSLPVTTVQDIQMDREKQIIDDNDDNKRNHINCNDDKDLGSGDHEEEDENNMSDASDSSSVSSAESDTSGSSKSSSDSTESYVVPDDDDDMNVNDTPMNAKDHDKNSQRQTEMVTQDDNKTGLVVEIHTEDLHVIPNLPSVQSPIEFTMPLSLPHLIIPSSPVHVIPASTRSANEEMSRINFERQKAMSMSQVQTVAKEKKIKDKETGKALNPRFMCIDCGHQWKTVSPHAIAHLNSVRCCDWETRFARDKLLFIKDAHTGKALYERITVIRAQEDAKNPHKKIQLTLLRDEFVKQYGYKI</sequence>
<proteinExistence type="predicted"/>
<evidence type="ECO:0000313" key="3">
    <source>
        <dbReference type="EMBL" id="AYV86780.1"/>
    </source>
</evidence>
<dbReference type="SMART" id="SM00355">
    <property type="entry name" value="ZnF_C2H2"/>
    <property type="match status" value="4"/>
</dbReference>
<evidence type="ECO:0000256" key="1">
    <source>
        <dbReference type="SAM" id="MobiDB-lite"/>
    </source>
</evidence>
<feature type="region of interest" description="Disordered" evidence="1">
    <location>
        <begin position="418"/>
        <end position="517"/>
    </location>
</feature>
<feature type="region of interest" description="Disordered" evidence="1">
    <location>
        <begin position="1"/>
        <end position="82"/>
    </location>
</feature>
<feature type="domain" description="C2H2-type" evidence="2">
    <location>
        <begin position="176"/>
        <end position="201"/>
    </location>
</feature>
<feature type="compositionally biased region" description="Basic and acidic residues" evidence="1">
    <location>
        <begin position="418"/>
        <end position="443"/>
    </location>
</feature>
<evidence type="ECO:0000259" key="2">
    <source>
        <dbReference type="SMART" id="SM00355"/>
    </source>
</evidence>